<sequence length="240" mass="26947">MKEQHQFVFRGMNVKDKCIKVAIADDHPLVLYGLRKALEKADVNVIGEVSNSSQLMALLNSTACDVLITDYSMPDERALNGWRFLASISSEYPELPVLVYSEFEDPFLIGSLVKRGIAGIVSKREEISEVVTAVRRVASVQRYFSPIMQAALDQFDALPQLRRFAGLTRRQMEVAGLMLCGLTVCETARLLNRRPNTISMQRMAACKRLGFSGESEMYRFAAGHGLWLDRSSVDQMLEFA</sequence>
<evidence type="ECO:0000313" key="1">
    <source>
        <dbReference type="EMBL" id="MEX3934167.1"/>
    </source>
</evidence>
<proteinExistence type="predicted"/>
<organism evidence="1 2">
    <name type="scientific">Paraburkholderia phymatum</name>
    <dbReference type="NCBI Taxonomy" id="148447"/>
    <lineage>
        <taxon>Bacteria</taxon>
        <taxon>Pseudomonadati</taxon>
        <taxon>Pseudomonadota</taxon>
        <taxon>Betaproteobacteria</taxon>
        <taxon>Burkholderiales</taxon>
        <taxon>Burkholderiaceae</taxon>
        <taxon>Paraburkholderia</taxon>
    </lineage>
</organism>
<keyword evidence="2" id="KW-1185">Reference proteome</keyword>
<evidence type="ECO:0000313" key="2">
    <source>
        <dbReference type="Proteomes" id="UP001558850"/>
    </source>
</evidence>
<dbReference type="EMBL" id="JBFRCH010000011">
    <property type="protein sequence ID" value="MEX3934167.1"/>
    <property type="molecule type" value="Genomic_DNA"/>
</dbReference>
<name>A0ACC6U3T7_9BURK</name>
<comment type="caution">
    <text evidence="1">The sequence shown here is derived from an EMBL/GenBank/DDBJ whole genome shotgun (WGS) entry which is preliminary data.</text>
</comment>
<protein>
    <submittedName>
        <fullName evidence="1">Response regulator</fullName>
    </submittedName>
</protein>
<gene>
    <name evidence="1" type="ORF">AB4Y32_20585</name>
</gene>
<accession>A0ACC6U3T7</accession>
<reference evidence="1" key="1">
    <citation type="submission" date="2024-07" db="EMBL/GenBank/DDBJ databases">
        <title>A survey of Mimosa microsymbionts across Brazilian biomes reveals a high diversity of Paraburkholderia nodulating endemic species, but also that Cupriavidus is common as a symbiont of widespread species.</title>
        <authorList>
            <person name="Rouws L."/>
            <person name="Barauna A."/>
            <person name="Beukes C."/>
            <person name="Rouws J.R.C."/>
            <person name="De Faria S.M."/>
            <person name="Gross E."/>
            <person name="Bueno Dos Reis Junior F."/>
            <person name="Simon M.F."/>
            <person name="Maluk M."/>
            <person name="Odee D.W."/>
            <person name="Kenicer G."/>
            <person name="Young J.P.W."/>
            <person name="Reis V.M."/>
            <person name="Zilli J."/>
            <person name="James E.K."/>
        </authorList>
    </citation>
    <scope>NUCLEOTIDE SEQUENCE</scope>
    <source>
        <strain evidence="1">EG181B</strain>
    </source>
</reference>
<dbReference type="Proteomes" id="UP001558850">
    <property type="component" value="Unassembled WGS sequence"/>
</dbReference>